<evidence type="ECO:0000313" key="11">
    <source>
        <dbReference type="Proteomes" id="UP000063063"/>
    </source>
</evidence>
<dbReference type="InterPro" id="IPR036322">
    <property type="entry name" value="WD40_repeat_dom_sf"/>
</dbReference>
<dbReference type="eggNOG" id="KOG0319">
    <property type="taxonomic scope" value="Eukaryota"/>
</dbReference>
<dbReference type="InterPro" id="IPR001680">
    <property type="entry name" value="WD40_rpt"/>
</dbReference>
<dbReference type="Pfam" id="PF00400">
    <property type="entry name" value="WD40"/>
    <property type="match status" value="6"/>
</dbReference>
<dbReference type="SMART" id="SM00320">
    <property type="entry name" value="WD40"/>
    <property type="match status" value="9"/>
</dbReference>
<dbReference type="InterPro" id="IPR013934">
    <property type="entry name" value="Utp13_C"/>
</dbReference>
<dbReference type="PRINTS" id="PR00320">
    <property type="entry name" value="GPROTEINBRPT"/>
</dbReference>
<feature type="compositionally biased region" description="Basic and acidic residues" evidence="8">
    <location>
        <begin position="134"/>
        <end position="151"/>
    </location>
</feature>
<dbReference type="GeneID" id="22575692"/>
<dbReference type="PANTHER" id="PTHR19854:SF15">
    <property type="entry name" value="TRANSDUCIN BETA-LIKE PROTEIN 3"/>
    <property type="match status" value="1"/>
</dbReference>
<dbReference type="GO" id="GO:0005840">
    <property type="term" value="C:ribosome"/>
    <property type="evidence" value="ECO:0007669"/>
    <property type="project" value="UniProtKB-KW"/>
</dbReference>
<dbReference type="GO" id="GO:0000480">
    <property type="term" value="P:endonucleolytic cleavage in 5'-ETS of tricistronic rRNA transcript (SSU-rRNA, 5.8S rRNA, LSU-rRNA)"/>
    <property type="evidence" value="ECO:0007669"/>
    <property type="project" value="TreeGrafter"/>
</dbReference>
<evidence type="ECO:0000259" key="9">
    <source>
        <dbReference type="Pfam" id="PF08625"/>
    </source>
</evidence>
<dbReference type="OrthoDB" id="5414888at2759"/>
<feature type="repeat" description="WD" evidence="7">
    <location>
        <begin position="750"/>
        <end position="791"/>
    </location>
</feature>
<keyword evidence="2 7" id="KW-0853">WD repeat</keyword>
<dbReference type="SUPFAM" id="SSF50998">
    <property type="entry name" value="Quinoprotein alcohol dehydrogenase-like"/>
    <property type="match status" value="1"/>
</dbReference>
<dbReference type="CDD" id="cd00200">
    <property type="entry name" value="WD40"/>
    <property type="match status" value="1"/>
</dbReference>
<organism evidence="10 11">
    <name type="scientific">Leishmania panamensis</name>
    <dbReference type="NCBI Taxonomy" id="5679"/>
    <lineage>
        <taxon>Eukaryota</taxon>
        <taxon>Discoba</taxon>
        <taxon>Euglenozoa</taxon>
        <taxon>Kinetoplastea</taxon>
        <taxon>Metakinetoplastina</taxon>
        <taxon>Trypanosomatida</taxon>
        <taxon>Trypanosomatidae</taxon>
        <taxon>Leishmaniinae</taxon>
        <taxon>Leishmania</taxon>
        <taxon>Leishmania guyanensis species complex</taxon>
    </lineage>
</organism>
<dbReference type="FunFam" id="2.130.10.10:FF:001656">
    <property type="entry name" value="WD_domain_-_G-beta_repeat /Utp13_specific_WD40_associated_domain_containing_protein_-_putative"/>
    <property type="match status" value="1"/>
</dbReference>
<dbReference type="FunFam" id="2.130.10.10:FF:001660">
    <property type="entry name" value="WD_domain_-_G-beta_repeat /Utp13_specific_WD40_associated_domain_containing_protein_-_putative"/>
    <property type="match status" value="1"/>
</dbReference>
<dbReference type="EMBL" id="CP009394">
    <property type="protein sequence ID" value="AIN98909.1"/>
    <property type="molecule type" value="Genomic_DNA"/>
</dbReference>
<dbReference type="SUPFAM" id="SSF50978">
    <property type="entry name" value="WD40 repeat-like"/>
    <property type="match status" value="1"/>
</dbReference>
<dbReference type="PROSITE" id="PS50294">
    <property type="entry name" value="WD_REPEATS_REGION"/>
    <property type="match status" value="5"/>
</dbReference>
<dbReference type="PANTHER" id="PTHR19854">
    <property type="entry name" value="TRANSDUCIN BETA-LIKE 3"/>
    <property type="match status" value="1"/>
</dbReference>
<accession>A0A088RUG0</accession>
<evidence type="ECO:0000256" key="6">
    <source>
        <dbReference type="ARBA" id="ARBA00023274"/>
    </source>
</evidence>
<evidence type="ECO:0000313" key="10">
    <source>
        <dbReference type="EMBL" id="AIN98909.1"/>
    </source>
</evidence>
<keyword evidence="3" id="KW-0677">Repeat</keyword>
<dbReference type="Proteomes" id="UP000063063">
    <property type="component" value="Chromosome 25"/>
</dbReference>
<feature type="compositionally biased region" description="Basic and acidic residues" evidence="8">
    <location>
        <begin position="998"/>
        <end position="1017"/>
    </location>
</feature>
<dbReference type="Pfam" id="PF08625">
    <property type="entry name" value="Utp13"/>
    <property type="match status" value="1"/>
</dbReference>
<evidence type="ECO:0000256" key="1">
    <source>
        <dbReference type="ARBA" id="ARBA00004604"/>
    </source>
</evidence>
<evidence type="ECO:0000256" key="4">
    <source>
        <dbReference type="ARBA" id="ARBA00022980"/>
    </source>
</evidence>
<protein>
    <submittedName>
        <fullName evidence="10">Ribosome biogenesis protein, putative</fullName>
    </submittedName>
</protein>
<dbReference type="AlphaFoldDB" id="A0A088RUG0"/>
<feature type="repeat" description="WD" evidence="7">
    <location>
        <begin position="664"/>
        <end position="705"/>
    </location>
</feature>
<gene>
    <name evidence="10" type="ORF">LPMP_250440</name>
</gene>
<dbReference type="RefSeq" id="XP_010699616.1">
    <property type="nucleotide sequence ID" value="XM_010701314.1"/>
</dbReference>
<comment type="subcellular location">
    <subcellularLocation>
        <location evidence="1">Nucleus</location>
        <location evidence="1">Nucleolus</location>
    </subcellularLocation>
</comment>
<dbReference type="InterPro" id="IPR011047">
    <property type="entry name" value="Quinoprotein_ADH-like_sf"/>
</dbReference>
<dbReference type="PROSITE" id="PS00678">
    <property type="entry name" value="WD_REPEATS_1"/>
    <property type="match status" value="3"/>
</dbReference>
<proteinExistence type="predicted"/>
<evidence type="ECO:0000256" key="5">
    <source>
        <dbReference type="ARBA" id="ARBA00023242"/>
    </source>
</evidence>
<keyword evidence="4" id="KW-0689">Ribosomal protein</keyword>
<dbReference type="InterPro" id="IPR015943">
    <property type="entry name" value="WD40/YVTN_repeat-like_dom_sf"/>
</dbReference>
<dbReference type="VEuPathDB" id="TriTrypDB:LPMP_250440"/>
<feature type="repeat" description="WD" evidence="7">
    <location>
        <begin position="256"/>
        <end position="289"/>
    </location>
</feature>
<reference evidence="10 11" key="1">
    <citation type="journal article" date="2015" name="Sci. Rep.">
        <title>The genome of Leishmania panamensis: insights into genomics of the L. (Viannia) subgenus.</title>
        <authorList>
            <person name="Llanes A."/>
            <person name="Restrepo C.M."/>
            <person name="Vecchio G.D."/>
            <person name="Anguizola F.J."/>
            <person name="Lleonart R."/>
        </authorList>
    </citation>
    <scope>NUCLEOTIDE SEQUENCE [LARGE SCALE GENOMIC DNA]</scope>
    <source>
        <strain evidence="10 11">MHOM/PA/94/PSC-1</strain>
    </source>
</reference>
<dbReference type="GO" id="GO:0000472">
    <property type="term" value="P:endonucleolytic cleavage to generate mature 5'-end of SSU-rRNA from (SSU-rRNA, 5.8S rRNA, LSU-rRNA)"/>
    <property type="evidence" value="ECO:0007669"/>
    <property type="project" value="TreeGrafter"/>
</dbReference>
<sequence>MEGKNCFRTRWTQEPIFSGGALASLALPVPSPATSSTLFRSGAVEECLVMACGDTVNVVRTASGEVLCRYTLPVEDVILHIDAVTVHESAGDDNEDAAAAEDGFAQVKNNAGAANRSTTTSESSRKKVRAGKTAKLEEEDARHVMQAEKRGAVASARAPSRGASTSHDERELAAPPGSYVAVGTRSLQVYVLRVDSRVELPILPSLSLSAEHGAVAEAASEEGSAAEAEGAKGDVVRAETATEVLVQYSIKLERNWTAAQHAISVVHFSQSGVYLISGATDGTVKVWNVFHHHLTHNLVCAHNSLVQSVCLDPSEAYLAVGSFEGHVTVFDFVAKRMVAEGRPHVQAVESMTFNDALTHVYSIARDRRLALNKMMCSEGHKSTGLKEVRAIVVKEHVSSATFESAEMLHVGAMDGVVTTYRVSESEAIQVVRRLPKAPAADAEDSAEEAFVRSLLVAGKPKGTGMRWLHGFVVHDTLPASETSSLYVGDAGFNIQFLAPATAERSQYEVIRTIVGFLDQLLDVKLFPEASPLHRAVVTNSKDVRLYASDGCVSSKTLRGHSDVVLCCAVSSNGAWIATGAKDKEVRVWSSEGCETILRGVGGHAAEVTSLSFNGRQTDTYMLLFSVSSDENLRMWDVGVPLADRALAERPRSRVVEIKHRSGVNAAHTGPIYTVAVAPNDQYVATGGKDKSVNVWNITGKKIYREASLKGHRRGISSLAFSPVDRVLASASNDGSVRLWSLVSLTCLKAMQVDRTSVLQLSFFNNGTQIVTGNAEGVLRVWAIASSESVWSAEAHTEKIWALAVEERAALGETIFYSGAADGVLIATEDYTAEEVTRVKEDRHNMIQQEQALANALRKGEFSEAFMLALRLSHPRHLRQVLVRWCAKDARQCENALRGELLPALDAEQMTRLLQYTREWITNSRHCMVATLVLYTLISSRHFEAVAQVPSMSSLIEPLLAHTRKHSQRQHDLLRRTYYIDYVIRGLVPNVLTSLPPFVHHDDSQKEKPPLAKRVRAE</sequence>
<dbReference type="Gene3D" id="2.130.10.10">
    <property type="entry name" value="YVTN repeat-like/Quinoprotein amine dehydrogenase"/>
    <property type="match status" value="3"/>
</dbReference>
<feature type="repeat" description="WD" evidence="7">
    <location>
        <begin position="557"/>
        <end position="589"/>
    </location>
</feature>
<dbReference type="VEuPathDB" id="TriTrypDB:LPAL13_250008800"/>
<evidence type="ECO:0000256" key="3">
    <source>
        <dbReference type="ARBA" id="ARBA00022737"/>
    </source>
</evidence>
<keyword evidence="11" id="KW-1185">Reference proteome</keyword>
<feature type="region of interest" description="Disordered" evidence="8">
    <location>
        <begin position="108"/>
        <end position="174"/>
    </location>
</feature>
<feature type="region of interest" description="Disordered" evidence="8">
    <location>
        <begin position="997"/>
        <end position="1017"/>
    </location>
</feature>
<dbReference type="GO" id="GO:0034511">
    <property type="term" value="F:U3 snoRNA binding"/>
    <property type="evidence" value="ECO:0007669"/>
    <property type="project" value="TreeGrafter"/>
</dbReference>
<feature type="repeat" description="WD" evidence="7">
    <location>
        <begin position="600"/>
        <end position="637"/>
    </location>
</feature>
<name>A0A088RUG0_LEIPA</name>
<evidence type="ECO:0000256" key="8">
    <source>
        <dbReference type="SAM" id="MobiDB-lite"/>
    </source>
</evidence>
<dbReference type="GO" id="GO:0030686">
    <property type="term" value="C:90S preribosome"/>
    <property type="evidence" value="ECO:0007669"/>
    <property type="project" value="TreeGrafter"/>
</dbReference>
<feature type="domain" description="U3 small nucleolar RNA-associated protein 13 C-terminal" evidence="9">
    <location>
        <begin position="849"/>
        <end position="984"/>
    </location>
</feature>
<dbReference type="InterPro" id="IPR019775">
    <property type="entry name" value="WD40_repeat_CS"/>
</dbReference>
<evidence type="ECO:0000256" key="7">
    <source>
        <dbReference type="PROSITE-ProRule" id="PRU00221"/>
    </source>
</evidence>
<evidence type="ECO:0000256" key="2">
    <source>
        <dbReference type="ARBA" id="ARBA00022574"/>
    </source>
</evidence>
<dbReference type="PROSITE" id="PS50082">
    <property type="entry name" value="WD_REPEATS_2"/>
    <property type="match status" value="6"/>
</dbReference>
<keyword evidence="5" id="KW-0539">Nucleus</keyword>
<feature type="repeat" description="WD" evidence="7">
    <location>
        <begin position="708"/>
        <end position="749"/>
    </location>
</feature>
<dbReference type="InterPro" id="IPR020472">
    <property type="entry name" value="WD40_PAC1"/>
</dbReference>
<dbReference type="GO" id="GO:0032040">
    <property type="term" value="C:small-subunit processome"/>
    <property type="evidence" value="ECO:0007669"/>
    <property type="project" value="InterPro"/>
</dbReference>
<keyword evidence="6" id="KW-0687">Ribonucleoprotein</keyword>
<dbReference type="KEGG" id="lpan:LPMP_250440"/>